<dbReference type="Gene3D" id="3.30.420.10">
    <property type="entry name" value="Ribonuclease H-like superfamily/Ribonuclease H"/>
    <property type="match status" value="1"/>
</dbReference>
<dbReference type="SUPFAM" id="SSF53098">
    <property type="entry name" value="Ribonuclease H-like"/>
    <property type="match status" value="1"/>
</dbReference>
<dbReference type="OrthoDB" id="4369127at2759"/>
<dbReference type="PaxDb" id="67767-A0A0J7MLB7"/>
<dbReference type="GO" id="GO:0003676">
    <property type="term" value="F:nucleic acid binding"/>
    <property type="evidence" value="ECO:0007669"/>
    <property type="project" value="InterPro"/>
</dbReference>
<dbReference type="InterPro" id="IPR036397">
    <property type="entry name" value="RNaseH_sf"/>
</dbReference>
<comment type="caution">
    <text evidence="3">The sequence shown here is derived from an EMBL/GenBank/DDBJ whole genome shotgun (WGS) entry which is preliminary data.</text>
</comment>
<dbReference type="AlphaFoldDB" id="A0A0J7MLB7"/>
<evidence type="ECO:0000256" key="1">
    <source>
        <dbReference type="SAM" id="MobiDB-lite"/>
    </source>
</evidence>
<dbReference type="EMBL" id="LBMM01035556">
    <property type="protein sequence ID" value="KMQ81430.1"/>
    <property type="molecule type" value="Genomic_DNA"/>
</dbReference>
<gene>
    <name evidence="3" type="ORF">RF55_26344</name>
</gene>
<evidence type="ECO:0000259" key="2">
    <source>
        <dbReference type="PROSITE" id="PS50994"/>
    </source>
</evidence>
<dbReference type="GO" id="GO:0015074">
    <property type="term" value="P:DNA integration"/>
    <property type="evidence" value="ECO:0007669"/>
    <property type="project" value="InterPro"/>
</dbReference>
<dbReference type="PROSITE" id="PS50994">
    <property type="entry name" value="INTEGRASE"/>
    <property type="match status" value="1"/>
</dbReference>
<sequence>MRIFNQLGKPKLLKADRDGAFSSLALKRWLEEEEVELQLNTAKNGVADVERLHKTINEKIRIINSSDDEEVKLSKIETILYTYNHKIKHDTTGQTPAQIFLYAGHPILDTQKIKEKKIDKINEDRQEFNIDTNYRKGPLQKGKLENPFKPTKNVEQTDP</sequence>
<reference evidence="3 4" key="1">
    <citation type="submission" date="2015-04" db="EMBL/GenBank/DDBJ databases">
        <title>Lasius niger genome sequencing.</title>
        <authorList>
            <person name="Konorov E.A."/>
            <person name="Nikitin M.A."/>
            <person name="Kirill M.V."/>
            <person name="Chang P."/>
        </authorList>
    </citation>
    <scope>NUCLEOTIDE SEQUENCE [LARGE SCALE GENOMIC DNA]</scope>
    <source>
        <tissue evidence="3">Whole</tissue>
    </source>
</reference>
<name>A0A0J7MLB7_LASNI</name>
<evidence type="ECO:0000313" key="4">
    <source>
        <dbReference type="Proteomes" id="UP000036403"/>
    </source>
</evidence>
<feature type="non-terminal residue" evidence="3">
    <location>
        <position position="159"/>
    </location>
</feature>
<evidence type="ECO:0000313" key="3">
    <source>
        <dbReference type="EMBL" id="KMQ81430.1"/>
    </source>
</evidence>
<keyword evidence="4" id="KW-1185">Reference proteome</keyword>
<feature type="domain" description="Integrase catalytic" evidence="2">
    <location>
        <begin position="1"/>
        <end position="104"/>
    </location>
</feature>
<protein>
    <submittedName>
        <fullName evidence="3">Pol protein</fullName>
    </submittedName>
</protein>
<dbReference type="InterPro" id="IPR012337">
    <property type="entry name" value="RNaseH-like_sf"/>
</dbReference>
<organism evidence="3 4">
    <name type="scientific">Lasius niger</name>
    <name type="common">Black garden ant</name>
    <dbReference type="NCBI Taxonomy" id="67767"/>
    <lineage>
        <taxon>Eukaryota</taxon>
        <taxon>Metazoa</taxon>
        <taxon>Ecdysozoa</taxon>
        <taxon>Arthropoda</taxon>
        <taxon>Hexapoda</taxon>
        <taxon>Insecta</taxon>
        <taxon>Pterygota</taxon>
        <taxon>Neoptera</taxon>
        <taxon>Endopterygota</taxon>
        <taxon>Hymenoptera</taxon>
        <taxon>Apocrita</taxon>
        <taxon>Aculeata</taxon>
        <taxon>Formicoidea</taxon>
        <taxon>Formicidae</taxon>
        <taxon>Formicinae</taxon>
        <taxon>Lasius</taxon>
        <taxon>Lasius</taxon>
    </lineage>
</organism>
<proteinExistence type="predicted"/>
<feature type="region of interest" description="Disordered" evidence="1">
    <location>
        <begin position="129"/>
        <end position="159"/>
    </location>
</feature>
<accession>A0A0J7MLB7</accession>
<dbReference type="Proteomes" id="UP000036403">
    <property type="component" value="Unassembled WGS sequence"/>
</dbReference>
<dbReference type="InterPro" id="IPR001584">
    <property type="entry name" value="Integrase_cat-core"/>
</dbReference>